<keyword evidence="4" id="KW-1185">Reference proteome</keyword>
<reference evidence="5" key="1">
    <citation type="submission" date="2024-02" db="UniProtKB">
        <authorList>
            <consortium name="WormBaseParasite"/>
        </authorList>
    </citation>
    <scope>IDENTIFICATION</scope>
</reference>
<evidence type="ECO:0000313" key="5">
    <source>
        <dbReference type="WBParaSite" id="MBELARI_LOCUS9846"/>
    </source>
</evidence>
<dbReference type="WBParaSite" id="MBELARI_LOCUS9846">
    <property type="protein sequence ID" value="MBELARI_LOCUS9846"/>
    <property type="gene ID" value="MBELARI_LOCUS9846"/>
</dbReference>
<keyword evidence="2" id="KW-1133">Transmembrane helix</keyword>
<evidence type="ECO:0000256" key="2">
    <source>
        <dbReference type="SAM" id="Phobius"/>
    </source>
</evidence>
<organism evidence="4 5">
    <name type="scientific">Mesorhabditis belari</name>
    <dbReference type="NCBI Taxonomy" id="2138241"/>
    <lineage>
        <taxon>Eukaryota</taxon>
        <taxon>Metazoa</taxon>
        <taxon>Ecdysozoa</taxon>
        <taxon>Nematoda</taxon>
        <taxon>Chromadorea</taxon>
        <taxon>Rhabditida</taxon>
        <taxon>Rhabditina</taxon>
        <taxon>Rhabditomorpha</taxon>
        <taxon>Rhabditoidea</taxon>
        <taxon>Rhabditidae</taxon>
        <taxon>Mesorhabditinae</taxon>
        <taxon>Mesorhabditis</taxon>
    </lineage>
</organism>
<accession>A0AAF3FU92</accession>
<keyword evidence="3" id="KW-0732">Signal</keyword>
<protein>
    <submittedName>
        <fullName evidence="5">Uncharacterized protein</fullName>
    </submittedName>
</protein>
<feature type="transmembrane region" description="Helical" evidence="2">
    <location>
        <begin position="182"/>
        <end position="208"/>
    </location>
</feature>
<proteinExistence type="predicted"/>
<evidence type="ECO:0000313" key="4">
    <source>
        <dbReference type="Proteomes" id="UP000887575"/>
    </source>
</evidence>
<keyword evidence="2" id="KW-0472">Membrane</keyword>
<evidence type="ECO:0000256" key="1">
    <source>
        <dbReference type="SAM" id="MobiDB-lite"/>
    </source>
</evidence>
<keyword evidence="2" id="KW-0812">Transmembrane</keyword>
<feature type="chain" id="PRO_5042230980" evidence="3">
    <location>
        <begin position="19"/>
        <end position="250"/>
    </location>
</feature>
<sequence>MDCFLLTLIFSLLLKVNGGNLPKDCTDVYTLTKGQPFFAMNLDRLAGKRKDKICVDMSVFSGQALTIHATTLCTKKNEFFCVQKIPLTVNEMPLSTLLHDSATFCDQMEPVNHDGATKYRQSCFYLCQLDDCEVFQLKSILPGDETILQQASITISPHGYARDSPNDRFGSSTTVKPEKTVIWYYIVAGSLIGIICLLAVAFVFYMIIRDVREGSPIENQDSGEGAETNVRLNAYRPSHQADAKVPSSQR</sequence>
<feature type="signal peptide" evidence="3">
    <location>
        <begin position="1"/>
        <end position="18"/>
    </location>
</feature>
<dbReference type="AlphaFoldDB" id="A0AAF3FU92"/>
<feature type="region of interest" description="Disordered" evidence="1">
    <location>
        <begin position="216"/>
        <end position="250"/>
    </location>
</feature>
<dbReference type="Proteomes" id="UP000887575">
    <property type="component" value="Unassembled WGS sequence"/>
</dbReference>
<evidence type="ECO:0000256" key="3">
    <source>
        <dbReference type="SAM" id="SignalP"/>
    </source>
</evidence>
<name>A0AAF3FU92_9BILA</name>